<keyword evidence="2" id="KW-1185">Reference proteome</keyword>
<organism evidence="1 2">
    <name type="scientific">Natrinema ejinorense</name>
    <dbReference type="NCBI Taxonomy" id="373386"/>
    <lineage>
        <taxon>Archaea</taxon>
        <taxon>Methanobacteriati</taxon>
        <taxon>Methanobacteriota</taxon>
        <taxon>Stenosarchaea group</taxon>
        <taxon>Halobacteria</taxon>
        <taxon>Halobacteriales</taxon>
        <taxon>Natrialbaceae</taxon>
        <taxon>Natrinema</taxon>
    </lineage>
</organism>
<evidence type="ECO:0000313" key="2">
    <source>
        <dbReference type="Proteomes" id="UP000219689"/>
    </source>
</evidence>
<accession>A0A2A5QTW3</accession>
<protein>
    <submittedName>
        <fullName evidence="1">Zinc ribbon domain-containing protein</fullName>
    </submittedName>
</protein>
<gene>
    <name evidence="1" type="ORF">CP557_06515</name>
</gene>
<comment type="caution">
    <text evidence="1">The sequence shown here is derived from an EMBL/GenBank/DDBJ whole genome shotgun (WGS) entry which is preliminary data.</text>
</comment>
<sequence length="107" mass="11720">MSLVLVGAVLLLCLLPSLFFLGLWHGLLRMQRSSLLSRTRTRAGNTDTDPAVTWGDIIDAYADPRKSLFTPPSESRPSTTRDGQCGVCAAGNDSFASFCHNCFRKLE</sequence>
<evidence type="ECO:0000313" key="1">
    <source>
        <dbReference type="EMBL" id="PCR90223.1"/>
    </source>
</evidence>
<proteinExistence type="predicted"/>
<dbReference type="EMBL" id="NXNI01000001">
    <property type="protein sequence ID" value="PCR90223.1"/>
    <property type="molecule type" value="Genomic_DNA"/>
</dbReference>
<reference evidence="1 2" key="1">
    <citation type="submission" date="2017-09" db="EMBL/GenBank/DDBJ databases">
        <title>Genome sequences of Natrinema ejinorence JCM 13890T.</title>
        <authorList>
            <person name="Roh S.W."/>
            <person name="Kim Y.B."/>
            <person name="Kim J.Y."/>
        </authorList>
    </citation>
    <scope>NUCLEOTIDE SEQUENCE [LARGE SCALE GENOMIC DNA]</scope>
    <source>
        <strain evidence="1 2">JCM 13890</strain>
    </source>
</reference>
<name>A0A2A5QTW3_9EURY</name>
<dbReference type="AlphaFoldDB" id="A0A2A5QTW3"/>
<dbReference type="Proteomes" id="UP000219689">
    <property type="component" value="Unassembled WGS sequence"/>
</dbReference>